<protein>
    <submittedName>
        <fullName evidence="1">Uncharacterized protein</fullName>
    </submittedName>
</protein>
<gene>
    <name evidence="1" type="ORF">DdX_06667</name>
</gene>
<evidence type="ECO:0000313" key="2">
    <source>
        <dbReference type="Proteomes" id="UP001201812"/>
    </source>
</evidence>
<dbReference type="Proteomes" id="UP001201812">
    <property type="component" value="Unassembled WGS sequence"/>
</dbReference>
<name>A0AAD4N7J8_9BILA</name>
<dbReference type="EMBL" id="JAKKPZ010000008">
    <property type="protein sequence ID" value="KAI1718247.1"/>
    <property type="molecule type" value="Genomic_DNA"/>
</dbReference>
<evidence type="ECO:0000313" key="1">
    <source>
        <dbReference type="EMBL" id="KAI1718247.1"/>
    </source>
</evidence>
<dbReference type="AlphaFoldDB" id="A0AAD4N7J8"/>
<sequence>MENRILRANSVVYPDLIRHRDVPNFLSRSFSVPDVPGTCGRTCSVSIAPYHYSNIPMVRYRSNWPCFYPNYRSSWTSRYYKYLYDYDYTPLLTYRNYYPPDYYGRYRPYRRFYDYPYTSAYLPYRPLLLGIY</sequence>
<proteinExistence type="predicted"/>
<keyword evidence="2" id="KW-1185">Reference proteome</keyword>
<comment type="caution">
    <text evidence="1">The sequence shown here is derived from an EMBL/GenBank/DDBJ whole genome shotgun (WGS) entry which is preliminary data.</text>
</comment>
<reference evidence="1" key="1">
    <citation type="submission" date="2022-01" db="EMBL/GenBank/DDBJ databases">
        <title>Genome Sequence Resource for Two Populations of Ditylenchus destructor, the Migratory Endoparasitic Phytonematode.</title>
        <authorList>
            <person name="Zhang H."/>
            <person name="Lin R."/>
            <person name="Xie B."/>
        </authorList>
    </citation>
    <scope>NUCLEOTIDE SEQUENCE</scope>
    <source>
        <strain evidence="1">BazhouSP</strain>
    </source>
</reference>
<accession>A0AAD4N7J8</accession>
<organism evidence="1 2">
    <name type="scientific">Ditylenchus destructor</name>
    <dbReference type="NCBI Taxonomy" id="166010"/>
    <lineage>
        <taxon>Eukaryota</taxon>
        <taxon>Metazoa</taxon>
        <taxon>Ecdysozoa</taxon>
        <taxon>Nematoda</taxon>
        <taxon>Chromadorea</taxon>
        <taxon>Rhabditida</taxon>
        <taxon>Tylenchina</taxon>
        <taxon>Tylenchomorpha</taxon>
        <taxon>Sphaerularioidea</taxon>
        <taxon>Anguinidae</taxon>
        <taxon>Anguininae</taxon>
        <taxon>Ditylenchus</taxon>
    </lineage>
</organism>